<dbReference type="SUPFAM" id="SSF51735">
    <property type="entry name" value="NAD(P)-binding Rossmann-fold domains"/>
    <property type="match status" value="1"/>
</dbReference>
<reference evidence="5" key="1">
    <citation type="submission" date="2020-10" db="EMBL/GenBank/DDBJ databases">
        <authorList>
            <person name="Gilroy R."/>
        </authorList>
    </citation>
    <scope>NUCLEOTIDE SEQUENCE</scope>
    <source>
        <strain evidence="5">1748</strain>
    </source>
</reference>
<dbReference type="EMBL" id="JADING010000078">
    <property type="protein sequence ID" value="MBO8414385.1"/>
    <property type="molecule type" value="Genomic_DNA"/>
</dbReference>
<evidence type="ECO:0000256" key="2">
    <source>
        <dbReference type="ARBA" id="ARBA00048615"/>
    </source>
</evidence>
<gene>
    <name evidence="5" type="ORF">IAC78_02775</name>
</gene>
<accession>A0A9D9GSR1</accession>
<dbReference type="SUPFAM" id="SSF48179">
    <property type="entry name" value="6-phosphogluconate dehydrogenase C-terminal domain-like"/>
    <property type="match status" value="1"/>
</dbReference>
<reference evidence="5" key="2">
    <citation type="journal article" date="2021" name="PeerJ">
        <title>Extensive microbial diversity within the chicken gut microbiome revealed by metagenomics and culture.</title>
        <authorList>
            <person name="Gilroy R."/>
            <person name="Ravi A."/>
            <person name="Getino M."/>
            <person name="Pursley I."/>
            <person name="Horton D.L."/>
            <person name="Alikhan N.F."/>
            <person name="Baker D."/>
            <person name="Gharbi K."/>
            <person name="Hall N."/>
            <person name="Watson M."/>
            <person name="Adriaenssens E.M."/>
            <person name="Foster-Nyarko E."/>
            <person name="Jarju S."/>
            <person name="Secka A."/>
            <person name="Antonio M."/>
            <person name="Oren A."/>
            <person name="Chaudhuri R.R."/>
            <person name="La Ragione R."/>
            <person name="Hildebrand F."/>
            <person name="Pallen M.J."/>
        </authorList>
    </citation>
    <scope>NUCLEOTIDE SEQUENCE</scope>
    <source>
        <strain evidence="5">1748</strain>
    </source>
</reference>
<evidence type="ECO:0000259" key="3">
    <source>
        <dbReference type="Pfam" id="PF01232"/>
    </source>
</evidence>
<evidence type="ECO:0000313" key="5">
    <source>
        <dbReference type="EMBL" id="MBO8414385.1"/>
    </source>
</evidence>
<proteinExistence type="predicted"/>
<name>A0A9D9GSR1_9BACL</name>
<feature type="domain" description="Mannitol dehydrogenase C-terminal" evidence="4">
    <location>
        <begin position="315"/>
        <end position="506"/>
    </location>
</feature>
<dbReference type="InterPro" id="IPR013118">
    <property type="entry name" value="Mannitol_DH_C"/>
</dbReference>
<comment type="catalytic activity">
    <reaction evidence="2">
        <text>D-mannitol 1-phosphate + NAD(+) = beta-D-fructose 6-phosphate + NADH + H(+)</text>
        <dbReference type="Rhea" id="RHEA:19661"/>
        <dbReference type="ChEBI" id="CHEBI:15378"/>
        <dbReference type="ChEBI" id="CHEBI:57540"/>
        <dbReference type="ChEBI" id="CHEBI:57634"/>
        <dbReference type="ChEBI" id="CHEBI:57945"/>
        <dbReference type="ChEBI" id="CHEBI:61381"/>
        <dbReference type="EC" id="1.1.1.17"/>
    </reaction>
</comment>
<sequence length="530" mass="59286">MNLNIKSLPEIAKAGIQVPEYDVKKMQEETVENPIWIHFGAGNIFRGYIARLQDDLLDKGLASKGIIACDTFDDEIIQKIYIPNDNLTLLATLAANKPTSYRVVGSVAQGLVCHQDYKDYKTMEKYFSNPSLQMVSFTITEKGYALKDIKGEYTPLVQDDFANGPSNVKHAMSLVCSLLLCRYKAGKYPIAIVSMDNCSHNGEKLMDSVLTVAKKWLEKGYVDDGFISYLTDETKVSFPWSMIDKITPRPAKEVEEEIEKLGFTNMSPITTARHTYIAPFVNSEVSEYLVIEDKFPNGRPCLEKAGVYFTTRETVNKVETMKVTTCLNPLHTALAVSGCLLGYTSIASEMENEDLVKLIKGIGSEGMKVVVDPGIISPQKFLDEVLYVRLPNKAIPDTPQRIATDTSQKVPVRYGETIKAYLASKELNEGDLKFIPLAIATWCRYLLALNDELQPFELSPDPMTPVLTKIVEPIKESMKYNGELKEILSNTTIFGTDISKLELGKKVEEYFISMLEKDGVKKTIHEVVNA</sequence>
<dbReference type="InterPro" id="IPR008927">
    <property type="entry name" value="6-PGluconate_DH-like_C_sf"/>
</dbReference>
<feature type="domain" description="Mannitol dehydrogenase N-terminal" evidence="3">
    <location>
        <begin position="37"/>
        <end position="303"/>
    </location>
</feature>
<evidence type="ECO:0000256" key="1">
    <source>
        <dbReference type="ARBA" id="ARBA00023002"/>
    </source>
</evidence>
<keyword evidence="1" id="KW-0560">Oxidoreductase</keyword>
<dbReference type="InterPro" id="IPR050988">
    <property type="entry name" value="Mannitol_DH/Oxidoreductase"/>
</dbReference>
<dbReference type="InterPro" id="IPR013328">
    <property type="entry name" value="6PGD_dom2"/>
</dbReference>
<dbReference type="Pfam" id="PF01232">
    <property type="entry name" value="Mannitol_dh"/>
    <property type="match status" value="1"/>
</dbReference>
<evidence type="ECO:0000313" key="6">
    <source>
        <dbReference type="Proteomes" id="UP000823629"/>
    </source>
</evidence>
<dbReference type="InterPro" id="IPR036291">
    <property type="entry name" value="NAD(P)-bd_dom_sf"/>
</dbReference>
<dbReference type="Gene3D" id="1.10.1040.10">
    <property type="entry name" value="N-(1-d-carboxylethyl)-l-norvaline Dehydrogenase, domain 2"/>
    <property type="match status" value="1"/>
</dbReference>
<dbReference type="PANTHER" id="PTHR43362">
    <property type="entry name" value="MANNITOL DEHYDROGENASE DSF1-RELATED"/>
    <property type="match status" value="1"/>
</dbReference>
<evidence type="ECO:0000259" key="4">
    <source>
        <dbReference type="Pfam" id="PF08125"/>
    </source>
</evidence>
<dbReference type="GO" id="GO:0008926">
    <property type="term" value="F:mannitol-1-phosphate 5-dehydrogenase activity"/>
    <property type="evidence" value="ECO:0007669"/>
    <property type="project" value="UniProtKB-EC"/>
</dbReference>
<protein>
    <submittedName>
        <fullName evidence="5">Mannitol dehydrogenase family protein</fullName>
    </submittedName>
</protein>
<dbReference type="Gene3D" id="3.40.50.720">
    <property type="entry name" value="NAD(P)-binding Rossmann-like Domain"/>
    <property type="match status" value="1"/>
</dbReference>
<organism evidence="5 6">
    <name type="scientific">Candidatus Scatoplasma merdavium</name>
    <dbReference type="NCBI Taxonomy" id="2840932"/>
    <lineage>
        <taxon>Bacteria</taxon>
        <taxon>Bacillati</taxon>
        <taxon>Bacillota</taxon>
        <taxon>Bacilli</taxon>
        <taxon>Bacillales</taxon>
        <taxon>Candidatus Scatoplasma</taxon>
    </lineage>
</organism>
<dbReference type="Pfam" id="PF08125">
    <property type="entry name" value="Mannitol_dh_C"/>
    <property type="match status" value="1"/>
</dbReference>
<dbReference type="AlphaFoldDB" id="A0A9D9GSR1"/>
<dbReference type="InterPro" id="IPR013131">
    <property type="entry name" value="Mannitol_DH_N"/>
</dbReference>
<dbReference type="PANTHER" id="PTHR43362:SF1">
    <property type="entry name" value="MANNITOL DEHYDROGENASE 2-RELATED"/>
    <property type="match status" value="1"/>
</dbReference>
<comment type="caution">
    <text evidence="5">The sequence shown here is derived from an EMBL/GenBank/DDBJ whole genome shotgun (WGS) entry which is preliminary data.</text>
</comment>
<dbReference type="Proteomes" id="UP000823629">
    <property type="component" value="Unassembled WGS sequence"/>
</dbReference>